<dbReference type="Proteomes" id="UP000471435">
    <property type="component" value="Unassembled WGS sequence"/>
</dbReference>
<evidence type="ECO:0000256" key="3">
    <source>
        <dbReference type="ARBA" id="ARBA00022727"/>
    </source>
</evidence>
<dbReference type="GO" id="GO:0005524">
    <property type="term" value="F:ATP binding"/>
    <property type="evidence" value="ECO:0007669"/>
    <property type="project" value="UniProtKB-KW"/>
</dbReference>
<dbReference type="Gene3D" id="3.40.50.2020">
    <property type="match status" value="2"/>
</dbReference>
<dbReference type="PANTHER" id="PTHR10210:SF32">
    <property type="entry name" value="RIBOSE-PHOSPHATE PYROPHOSPHOKINASE 2"/>
    <property type="match status" value="1"/>
</dbReference>
<dbReference type="GO" id="GO:0002189">
    <property type="term" value="C:ribose phosphate diphosphokinase complex"/>
    <property type="evidence" value="ECO:0007669"/>
    <property type="project" value="TreeGrafter"/>
</dbReference>
<dbReference type="GO" id="GO:0006164">
    <property type="term" value="P:purine nucleotide biosynthetic process"/>
    <property type="evidence" value="ECO:0007669"/>
    <property type="project" value="TreeGrafter"/>
</dbReference>
<dbReference type="InterPro" id="IPR029099">
    <property type="entry name" value="Pribosyltran_N"/>
</dbReference>
<gene>
    <name evidence="9" type="primary">prs</name>
    <name evidence="9" type="ORF">GRI43_12745</name>
</gene>
<dbReference type="PANTHER" id="PTHR10210">
    <property type="entry name" value="RIBOSE-PHOSPHATE DIPHOSPHOKINASE FAMILY MEMBER"/>
    <property type="match status" value="1"/>
</dbReference>
<feature type="domain" description="Ribose-phosphate pyrophosphokinase N-terminal" evidence="8">
    <location>
        <begin position="6"/>
        <end position="125"/>
    </location>
</feature>
<dbReference type="NCBIfam" id="TIGR01251">
    <property type="entry name" value="ribP_PPkin"/>
    <property type="match status" value="1"/>
</dbReference>
<evidence type="ECO:0000313" key="10">
    <source>
        <dbReference type="Proteomes" id="UP000471435"/>
    </source>
</evidence>
<proteinExistence type="predicted"/>
<dbReference type="FunFam" id="3.40.50.2020:FF:000014">
    <property type="entry name" value="Ribose-phosphate pyrophosphokinase 1"/>
    <property type="match status" value="1"/>
</dbReference>
<dbReference type="SMART" id="SM01400">
    <property type="entry name" value="Pribosyltran_N"/>
    <property type="match status" value="1"/>
</dbReference>
<dbReference type="InterPro" id="IPR000836">
    <property type="entry name" value="PRTase_dom"/>
</dbReference>
<accession>A0A6I4V5D7</accession>
<dbReference type="GO" id="GO:0005737">
    <property type="term" value="C:cytoplasm"/>
    <property type="evidence" value="ECO:0007669"/>
    <property type="project" value="TreeGrafter"/>
</dbReference>
<evidence type="ECO:0000256" key="4">
    <source>
        <dbReference type="ARBA" id="ARBA00022741"/>
    </source>
</evidence>
<evidence type="ECO:0000256" key="7">
    <source>
        <dbReference type="ARBA" id="ARBA00049535"/>
    </source>
</evidence>
<name>A0A6I4V5D7_9SPHN</name>
<comment type="caution">
    <text evidence="9">The sequence shown here is derived from an EMBL/GenBank/DDBJ whole genome shotgun (WGS) entry which is preliminary data.</text>
</comment>
<evidence type="ECO:0000256" key="2">
    <source>
        <dbReference type="ARBA" id="ARBA00022679"/>
    </source>
</evidence>
<dbReference type="EC" id="2.7.6.1" evidence="1"/>
<dbReference type="GO" id="GO:0004749">
    <property type="term" value="F:ribose phosphate diphosphokinase activity"/>
    <property type="evidence" value="ECO:0007669"/>
    <property type="project" value="UniProtKB-EC"/>
</dbReference>
<keyword evidence="3" id="KW-0545">Nucleotide biosynthesis</keyword>
<keyword evidence="6" id="KW-0067">ATP-binding</keyword>
<dbReference type="InterPro" id="IPR029057">
    <property type="entry name" value="PRTase-like"/>
</dbReference>
<evidence type="ECO:0000259" key="8">
    <source>
        <dbReference type="Pfam" id="PF13793"/>
    </source>
</evidence>
<dbReference type="AlphaFoldDB" id="A0A6I4V5D7"/>
<dbReference type="Pfam" id="PF13793">
    <property type="entry name" value="Pribosyltran_N"/>
    <property type="match status" value="1"/>
</dbReference>
<dbReference type="SUPFAM" id="SSF53271">
    <property type="entry name" value="PRTase-like"/>
    <property type="match status" value="2"/>
</dbReference>
<evidence type="ECO:0000256" key="5">
    <source>
        <dbReference type="ARBA" id="ARBA00022777"/>
    </source>
</evidence>
<keyword evidence="4" id="KW-0547">Nucleotide-binding</keyword>
<reference evidence="9 10" key="1">
    <citation type="submission" date="2019-12" db="EMBL/GenBank/DDBJ databases">
        <title>Genomic-based taxomic classification of the family Erythrobacteraceae.</title>
        <authorList>
            <person name="Xu L."/>
        </authorList>
    </citation>
    <scope>NUCLEOTIDE SEQUENCE [LARGE SCALE GENOMIC DNA]</scope>
    <source>
        <strain evidence="9 10">SW-109</strain>
    </source>
</reference>
<dbReference type="CDD" id="cd06223">
    <property type="entry name" value="PRTases_typeI"/>
    <property type="match status" value="1"/>
</dbReference>
<dbReference type="GO" id="GO:0016301">
    <property type="term" value="F:kinase activity"/>
    <property type="evidence" value="ECO:0007669"/>
    <property type="project" value="UniProtKB-KW"/>
</dbReference>
<dbReference type="OrthoDB" id="324294at2"/>
<evidence type="ECO:0000256" key="6">
    <source>
        <dbReference type="ARBA" id="ARBA00022840"/>
    </source>
</evidence>
<evidence type="ECO:0000313" key="9">
    <source>
        <dbReference type="EMBL" id="MXP48256.1"/>
    </source>
</evidence>
<dbReference type="GO" id="GO:0000287">
    <property type="term" value="F:magnesium ion binding"/>
    <property type="evidence" value="ECO:0007669"/>
    <property type="project" value="InterPro"/>
</dbReference>
<dbReference type="Pfam" id="PF14572">
    <property type="entry name" value="Pribosyl_synth"/>
    <property type="match status" value="1"/>
</dbReference>
<dbReference type="InterPro" id="IPR005946">
    <property type="entry name" value="Rib-P_diPkinase"/>
</dbReference>
<keyword evidence="10" id="KW-1185">Reference proteome</keyword>
<dbReference type="EMBL" id="WTYP01000002">
    <property type="protein sequence ID" value="MXP48256.1"/>
    <property type="molecule type" value="Genomic_DNA"/>
</dbReference>
<dbReference type="GO" id="GO:0006015">
    <property type="term" value="P:5-phosphoribose 1-diphosphate biosynthetic process"/>
    <property type="evidence" value="ECO:0007669"/>
    <property type="project" value="TreeGrafter"/>
</dbReference>
<protein>
    <recommendedName>
        <fullName evidence="1">ribose-phosphate diphosphokinase</fullName>
        <ecNumber evidence="1">2.7.6.1</ecNumber>
    </recommendedName>
</protein>
<keyword evidence="2 9" id="KW-0808">Transferase</keyword>
<evidence type="ECO:0000256" key="1">
    <source>
        <dbReference type="ARBA" id="ARBA00013247"/>
    </source>
</evidence>
<comment type="catalytic activity">
    <reaction evidence="7">
        <text>D-ribose 5-phosphate + ATP = 5-phospho-alpha-D-ribose 1-diphosphate + AMP + H(+)</text>
        <dbReference type="Rhea" id="RHEA:15609"/>
        <dbReference type="ChEBI" id="CHEBI:15378"/>
        <dbReference type="ChEBI" id="CHEBI:30616"/>
        <dbReference type="ChEBI" id="CHEBI:58017"/>
        <dbReference type="ChEBI" id="CHEBI:78346"/>
        <dbReference type="ChEBI" id="CHEBI:456215"/>
        <dbReference type="EC" id="2.7.6.1"/>
    </reaction>
</comment>
<dbReference type="RefSeq" id="WP_160731455.1">
    <property type="nucleotide sequence ID" value="NZ_WTYP01000002.1"/>
</dbReference>
<sequence length="328" mass="34960">MAQDSVLFALDASKAFGEKVALAMGIGLAPHEEREFEWGEHKARPLCEVARREVFVINSLHGDAGASANDKLVRLLFFIGALKDAGADRVTAVAPYLAYSRKDRRTKPRDPVGSRYVASLFEAVGTDRIITLDVHNVSAFENAFRQATAIHLPLARVFAAKLADHLAGQDLAVVSPDAGGNKRAELFRHEVERISGQPVSKGIMEKHRSSGVVSGEMFAGDVAGKTAIIVDDLISSGGTIMRACRACRRAGAQSVIAVAGHAMFGSESVLFESGGPEAIFVSDTVPLQKDLPRPGGTRLHIVDAAPLVADVLARLTSGEPVSELIPYD</sequence>
<keyword evidence="5 9" id="KW-0418">Kinase</keyword>
<organism evidence="9 10">
    <name type="scientific">Pontixanthobacter luteolus</name>
    <dbReference type="NCBI Taxonomy" id="295089"/>
    <lineage>
        <taxon>Bacteria</taxon>
        <taxon>Pseudomonadati</taxon>
        <taxon>Pseudomonadota</taxon>
        <taxon>Alphaproteobacteria</taxon>
        <taxon>Sphingomonadales</taxon>
        <taxon>Erythrobacteraceae</taxon>
        <taxon>Pontixanthobacter</taxon>
    </lineage>
</organism>